<name>A0A146GD91_TERSA</name>
<dbReference type="RefSeq" id="WP_075080960.1">
    <property type="nucleotide sequence ID" value="NZ_BDCO01000003.1"/>
</dbReference>
<reference evidence="2" key="1">
    <citation type="journal article" date="2017" name="Genome Announc.">
        <title>Draft Genome Sequence of Terrimicrobium sacchariphilum NM-5T, a Facultative Anaerobic Soil Bacterium of the Class Spartobacteria.</title>
        <authorList>
            <person name="Qiu Y.L."/>
            <person name="Tourlousse D.M."/>
            <person name="Matsuura N."/>
            <person name="Ohashi A."/>
            <person name="Sekiguchi Y."/>
        </authorList>
    </citation>
    <scope>NUCLEOTIDE SEQUENCE [LARGE SCALE GENOMIC DNA]</scope>
    <source>
        <strain evidence="2">NM-5</strain>
    </source>
</reference>
<accession>A0A146GD91</accession>
<dbReference type="InParanoid" id="A0A146GD91"/>
<dbReference type="EMBL" id="BDCO01000003">
    <property type="protein sequence ID" value="GAT35112.1"/>
    <property type="molecule type" value="Genomic_DNA"/>
</dbReference>
<dbReference type="STRING" id="690879.TSACC_3173"/>
<keyword evidence="2" id="KW-1185">Reference proteome</keyword>
<evidence type="ECO:0000313" key="2">
    <source>
        <dbReference type="Proteomes" id="UP000076023"/>
    </source>
</evidence>
<dbReference type="Proteomes" id="UP000076023">
    <property type="component" value="Unassembled WGS sequence"/>
</dbReference>
<organism evidence="1 2">
    <name type="scientific">Terrimicrobium sacchariphilum</name>
    <dbReference type="NCBI Taxonomy" id="690879"/>
    <lineage>
        <taxon>Bacteria</taxon>
        <taxon>Pseudomonadati</taxon>
        <taxon>Verrucomicrobiota</taxon>
        <taxon>Terrimicrobiia</taxon>
        <taxon>Terrimicrobiales</taxon>
        <taxon>Terrimicrobiaceae</taxon>
        <taxon>Terrimicrobium</taxon>
    </lineage>
</organism>
<sequence>MIALRNNLPLVCFPDGRIMNFERTWLATSLAKAAERAGYKKWWLASHVTESVTSYFEQDFGENTVTITGLEKAVQSVLQVIGYSDVAGEFAASPPPARISLEELARNAGHGYELAFFDLLRVRVREALDAKAQRLEICDAHSGVKLLRSAKVWRRDCSGLLEEIVNFVREEVVSARKEEMELQLS</sequence>
<dbReference type="AlphaFoldDB" id="A0A146GD91"/>
<gene>
    <name evidence="1" type="ORF">TSACC_3173</name>
</gene>
<proteinExistence type="predicted"/>
<comment type="caution">
    <text evidence="1">The sequence shown here is derived from an EMBL/GenBank/DDBJ whole genome shotgun (WGS) entry which is preliminary data.</text>
</comment>
<protein>
    <submittedName>
        <fullName evidence="1">Uncharacterized protein</fullName>
    </submittedName>
</protein>
<dbReference type="OrthoDB" id="197579at2"/>
<evidence type="ECO:0000313" key="1">
    <source>
        <dbReference type="EMBL" id="GAT35112.1"/>
    </source>
</evidence>